<protein>
    <submittedName>
        <fullName evidence="1">Uncharacterized protein</fullName>
    </submittedName>
</protein>
<sequence length="98" mass="11214">MWAPRFVGVTAFRLCLVHQHYSGAGSALEVVKENTRFPENVVSESILVNQKLPIRGRTKARARIIFLIKTYYYQNVSFLMGAAQAPKSILWNHSYYHG</sequence>
<dbReference type="EMBL" id="CP045571">
    <property type="protein sequence ID" value="QFX96279.1"/>
    <property type="molecule type" value="Genomic_DNA"/>
</dbReference>
<evidence type="ECO:0000313" key="1">
    <source>
        <dbReference type="EMBL" id="QFX96279.1"/>
    </source>
</evidence>
<dbReference type="KEGG" id="atx:GCD22_02028"/>
<name>A0A5P9XRL8_ACITH</name>
<organism evidence="1 2">
    <name type="scientific">Acidithiobacillus thiooxidans ATCC 19377</name>
    <dbReference type="NCBI Taxonomy" id="637390"/>
    <lineage>
        <taxon>Bacteria</taxon>
        <taxon>Pseudomonadati</taxon>
        <taxon>Pseudomonadota</taxon>
        <taxon>Acidithiobacillia</taxon>
        <taxon>Acidithiobacillales</taxon>
        <taxon>Acidithiobacillaceae</taxon>
        <taxon>Acidithiobacillus</taxon>
    </lineage>
</organism>
<gene>
    <name evidence="1" type="ORF">GCD22_02028</name>
</gene>
<proteinExistence type="predicted"/>
<dbReference type="AlphaFoldDB" id="A0A5P9XRL8"/>
<evidence type="ECO:0000313" key="2">
    <source>
        <dbReference type="Proteomes" id="UP000363590"/>
    </source>
</evidence>
<dbReference type="Proteomes" id="UP000363590">
    <property type="component" value="Chromosome"/>
</dbReference>
<accession>A0A5P9XRL8</accession>
<reference evidence="1 2" key="1">
    <citation type="submission" date="2019-10" db="EMBL/GenBank/DDBJ databases">
        <authorList>
            <person name="Wang R."/>
        </authorList>
    </citation>
    <scope>NUCLEOTIDE SEQUENCE [LARGE SCALE GENOMIC DNA]</scope>
    <source>
        <strain evidence="1 2">ATCC 19377</strain>
    </source>
</reference>